<keyword evidence="3" id="KW-0285">Flavoprotein</keyword>
<keyword evidence="4" id="KW-0274">FAD</keyword>
<dbReference type="GO" id="GO:0003955">
    <property type="term" value="F:NAD(P)H dehydrogenase (quinone) activity"/>
    <property type="evidence" value="ECO:0007669"/>
    <property type="project" value="TreeGrafter"/>
</dbReference>
<dbReference type="PANTHER" id="PTHR42913">
    <property type="entry name" value="APOPTOSIS-INDUCING FACTOR 1"/>
    <property type="match status" value="1"/>
</dbReference>
<organism evidence="7 8">
    <name type="scientific">Lactobacillus hamsteri DSM 5661 = JCM 6256</name>
    <dbReference type="NCBI Taxonomy" id="1423754"/>
    <lineage>
        <taxon>Bacteria</taxon>
        <taxon>Bacillati</taxon>
        <taxon>Bacillota</taxon>
        <taxon>Bacilli</taxon>
        <taxon>Lactobacillales</taxon>
        <taxon>Lactobacillaceae</taxon>
        <taxon>Lactobacillus</taxon>
    </lineage>
</organism>
<protein>
    <submittedName>
        <fullName evidence="7">NADH dehydrogenase</fullName>
    </submittedName>
</protein>
<dbReference type="PRINTS" id="PR00411">
    <property type="entry name" value="PNDRDTASEI"/>
</dbReference>
<evidence type="ECO:0000256" key="2">
    <source>
        <dbReference type="ARBA" id="ARBA00005272"/>
    </source>
</evidence>
<dbReference type="RefSeq" id="WP_025081082.1">
    <property type="nucleotide sequence ID" value="NZ_AZGI01000049.1"/>
</dbReference>
<gene>
    <name evidence="7" type="ORF">FC39_GL001284</name>
</gene>
<name>A0A0R1Y7N4_9LACO</name>
<dbReference type="Pfam" id="PF07992">
    <property type="entry name" value="Pyr_redox_2"/>
    <property type="match status" value="1"/>
</dbReference>
<dbReference type="eggNOG" id="COG1252">
    <property type="taxonomic scope" value="Bacteria"/>
</dbReference>
<keyword evidence="5" id="KW-0560">Oxidoreductase</keyword>
<evidence type="ECO:0000256" key="4">
    <source>
        <dbReference type="ARBA" id="ARBA00022827"/>
    </source>
</evidence>
<accession>A0A0R1Y7N4</accession>
<dbReference type="InterPro" id="IPR051169">
    <property type="entry name" value="NADH-Q_oxidoreductase"/>
</dbReference>
<dbReference type="SUPFAM" id="SSF51905">
    <property type="entry name" value="FAD/NAD(P)-binding domain"/>
    <property type="match status" value="2"/>
</dbReference>
<evidence type="ECO:0000259" key="6">
    <source>
        <dbReference type="Pfam" id="PF07992"/>
    </source>
</evidence>
<evidence type="ECO:0000256" key="5">
    <source>
        <dbReference type="ARBA" id="ARBA00023002"/>
    </source>
</evidence>
<dbReference type="AlphaFoldDB" id="A0A0R1Y7N4"/>
<dbReference type="PANTHER" id="PTHR42913:SF3">
    <property type="entry name" value="64 KDA MITOCHONDRIAL NADH DEHYDROGENASE (EUROFUNG)"/>
    <property type="match status" value="1"/>
</dbReference>
<feature type="domain" description="FAD/NAD(P)-binding" evidence="6">
    <location>
        <begin position="3"/>
        <end position="325"/>
    </location>
</feature>
<reference evidence="7 8" key="1">
    <citation type="journal article" date="2015" name="Genome Announc.">
        <title>Expanding the biotechnology potential of lactobacilli through comparative genomics of 213 strains and associated genera.</title>
        <authorList>
            <person name="Sun Z."/>
            <person name="Harris H.M."/>
            <person name="McCann A."/>
            <person name="Guo C."/>
            <person name="Argimon S."/>
            <person name="Zhang W."/>
            <person name="Yang X."/>
            <person name="Jeffery I.B."/>
            <person name="Cooney J.C."/>
            <person name="Kagawa T.F."/>
            <person name="Liu W."/>
            <person name="Song Y."/>
            <person name="Salvetti E."/>
            <person name="Wrobel A."/>
            <person name="Rasinkangas P."/>
            <person name="Parkhill J."/>
            <person name="Rea M.C."/>
            <person name="O'Sullivan O."/>
            <person name="Ritari J."/>
            <person name="Douillard F.P."/>
            <person name="Paul Ross R."/>
            <person name="Yang R."/>
            <person name="Briner A.E."/>
            <person name="Felis G.E."/>
            <person name="de Vos W.M."/>
            <person name="Barrangou R."/>
            <person name="Klaenhammer T.R."/>
            <person name="Caufield P.W."/>
            <person name="Cui Y."/>
            <person name="Zhang H."/>
            <person name="O'Toole P.W."/>
        </authorList>
    </citation>
    <scope>NUCLEOTIDE SEQUENCE [LARGE SCALE GENOMIC DNA]</scope>
    <source>
        <strain evidence="7 8">DSM 5661</strain>
    </source>
</reference>
<dbReference type="GO" id="GO:0019646">
    <property type="term" value="P:aerobic electron transport chain"/>
    <property type="evidence" value="ECO:0007669"/>
    <property type="project" value="TreeGrafter"/>
</dbReference>
<evidence type="ECO:0000256" key="1">
    <source>
        <dbReference type="ARBA" id="ARBA00001974"/>
    </source>
</evidence>
<dbReference type="InterPro" id="IPR036188">
    <property type="entry name" value="FAD/NAD-bd_sf"/>
</dbReference>
<dbReference type="OrthoDB" id="9781621at2"/>
<dbReference type="InterPro" id="IPR023753">
    <property type="entry name" value="FAD/NAD-binding_dom"/>
</dbReference>
<comment type="cofactor">
    <cofactor evidence="1">
        <name>FAD</name>
        <dbReference type="ChEBI" id="CHEBI:57692"/>
    </cofactor>
</comment>
<comment type="similarity">
    <text evidence="2">Belongs to the NADH dehydrogenase family.</text>
</comment>
<dbReference type="PATRIC" id="fig|1423754.3.peg.1322"/>
<dbReference type="STRING" id="1423754.FC39_GL001284"/>
<keyword evidence="8" id="KW-1185">Reference proteome</keyword>
<dbReference type="Gene3D" id="3.50.50.100">
    <property type="match status" value="1"/>
</dbReference>
<comment type="caution">
    <text evidence="7">The sequence shown here is derived from an EMBL/GenBank/DDBJ whole genome shotgun (WGS) entry which is preliminary data.</text>
</comment>
<dbReference type="EMBL" id="AZGI01000049">
    <property type="protein sequence ID" value="KRM38448.1"/>
    <property type="molecule type" value="Genomic_DNA"/>
</dbReference>
<dbReference type="Proteomes" id="UP000051223">
    <property type="component" value="Unassembled WGS sequence"/>
</dbReference>
<evidence type="ECO:0000256" key="3">
    <source>
        <dbReference type="ARBA" id="ARBA00022630"/>
    </source>
</evidence>
<evidence type="ECO:0000313" key="8">
    <source>
        <dbReference type="Proteomes" id="UP000051223"/>
    </source>
</evidence>
<sequence length="407" mass="45166">MKKIVVLGGGYAGLKTVVALQKKLKRQVEIILIDRNSYHYETTRLPEIATGARSYTKISYQLDDVLDPSMTKLVIDEVTLIDYKNKKVQLKNHDDISYDYLVLGLGFVLGTFGIEGAKENGLPMYNVKTALAIRDHVYAQMKKYRETKDPKALQIVVCGAGFQAIELATALAENRPRFAKMAGNIDPKEIKISMIDGSPRLLPMFDDKQMKYALSLIDKADVKIIRPARVQKVASDAVYYKMNDDDENADSRKIATNTAIWMMGFSGSPLIEASGFNNRRGKIMVNDNLTVPDHDEIYALGDVSAVMVPGKKWPWPNTAQLALSMANYAAKDLTARINGNSRPTKYVYHDLGVVVAIGDTHAAAYAMGHNYRGYLASALKKVIADKSLMETGGIKETLAVGRFDLYH</sequence>
<dbReference type="PRINTS" id="PR00368">
    <property type="entry name" value="FADPNR"/>
</dbReference>
<proteinExistence type="inferred from homology"/>
<evidence type="ECO:0000313" key="7">
    <source>
        <dbReference type="EMBL" id="KRM38448.1"/>
    </source>
</evidence>